<evidence type="ECO:0000256" key="1">
    <source>
        <dbReference type="ARBA" id="ARBA00004651"/>
    </source>
</evidence>
<feature type="transmembrane region" description="Helical" evidence="6">
    <location>
        <begin position="362"/>
        <end position="382"/>
    </location>
</feature>
<sequence length="425" mass="46729">MRIPAPPTRRLIENLVSNYGYVGFLALIPIVVVPWYLHLLGSSGWSSVALCLTLQGVLFSLDMMLGPLMLRDVARASTGATWTYRRFLRIYAGTSAVVFATGLIALTIIADYRQTRSEPISADTLWALRLALLQFLFQFANNAAIGYWNGLERQRFANLRLAMFTLAKHACALTALLLWQASADTYMAAFALVSAIEFALNYRHVRRESADAPVATPPERRHDVRGFAAAALLGLVTAQIDRGYLALALPGQEYGLYYLIGIPMLTLFSLQMPIQRAYLPRLMTASSPHRVAADILKVSVLLIAVPSLLLAAFPQLALTLWLHDAELAAKGASTFRLLMLAVTMNVVFAPVRLLLLNWHRNGMIGTLNALVLSVQIVLLIWLTPRFGMIAGAAAWLASGLIPLVYTPAIWRTLVRTNTSKEPTGA</sequence>
<feature type="transmembrane region" description="Helical" evidence="6">
    <location>
        <begin position="388"/>
        <end position="410"/>
    </location>
</feature>
<evidence type="ECO:0000256" key="4">
    <source>
        <dbReference type="ARBA" id="ARBA00022989"/>
    </source>
</evidence>
<keyword evidence="4 6" id="KW-1133">Transmembrane helix</keyword>
<feature type="transmembrane region" description="Helical" evidence="6">
    <location>
        <begin position="130"/>
        <end position="149"/>
    </location>
</feature>
<protein>
    <recommendedName>
        <fullName evidence="9">Polysaccharide biosynthesis protein</fullName>
    </recommendedName>
</protein>
<feature type="transmembrane region" description="Helical" evidence="6">
    <location>
        <begin position="255"/>
        <end position="274"/>
    </location>
</feature>
<dbReference type="EMBL" id="CP035704">
    <property type="protein sequence ID" value="QBB69692.1"/>
    <property type="molecule type" value="Genomic_DNA"/>
</dbReference>
<accession>A0A411HGR7</accession>
<dbReference type="InterPro" id="IPR050833">
    <property type="entry name" value="Poly_Biosynth_Transport"/>
</dbReference>
<feature type="transmembrane region" description="Helical" evidence="6">
    <location>
        <begin position="185"/>
        <end position="205"/>
    </location>
</feature>
<reference evidence="7 8" key="1">
    <citation type="submission" date="2019-01" db="EMBL/GenBank/DDBJ databases">
        <title>Pseudolysobacter antarctica gen. nov., sp. nov., isolated from Fildes Peninsula, Antarctica.</title>
        <authorList>
            <person name="Wei Z."/>
            <person name="Peng F."/>
        </authorList>
    </citation>
    <scope>NUCLEOTIDE SEQUENCE [LARGE SCALE GENOMIC DNA]</scope>
    <source>
        <strain evidence="7 8">AQ6-296</strain>
    </source>
</reference>
<evidence type="ECO:0000256" key="2">
    <source>
        <dbReference type="ARBA" id="ARBA00022475"/>
    </source>
</evidence>
<organism evidence="7 8">
    <name type="scientific">Pseudolysobacter antarcticus</name>
    <dbReference type="NCBI Taxonomy" id="2511995"/>
    <lineage>
        <taxon>Bacteria</taxon>
        <taxon>Pseudomonadati</taxon>
        <taxon>Pseudomonadota</taxon>
        <taxon>Gammaproteobacteria</taxon>
        <taxon>Lysobacterales</taxon>
        <taxon>Rhodanobacteraceae</taxon>
        <taxon>Pseudolysobacter</taxon>
    </lineage>
</organism>
<dbReference type="Proteomes" id="UP000291562">
    <property type="component" value="Chromosome"/>
</dbReference>
<feature type="transmembrane region" description="Helical" evidence="6">
    <location>
        <begin position="21"/>
        <end position="39"/>
    </location>
</feature>
<feature type="transmembrane region" description="Helical" evidence="6">
    <location>
        <begin position="161"/>
        <end position="179"/>
    </location>
</feature>
<proteinExistence type="predicted"/>
<feature type="transmembrane region" description="Helical" evidence="6">
    <location>
        <begin position="295"/>
        <end position="317"/>
    </location>
</feature>
<dbReference type="KEGG" id="xbc:ELE36_04505"/>
<dbReference type="AlphaFoldDB" id="A0A411HGR7"/>
<dbReference type="OrthoDB" id="653189at2"/>
<evidence type="ECO:0000256" key="3">
    <source>
        <dbReference type="ARBA" id="ARBA00022692"/>
    </source>
</evidence>
<keyword evidence="2" id="KW-1003">Cell membrane</keyword>
<evidence type="ECO:0000313" key="7">
    <source>
        <dbReference type="EMBL" id="QBB69692.1"/>
    </source>
</evidence>
<feature type="transmembrane region" description="Helical" evidence="6">
    <location>
        <begin position="45"/>
        <end position="70"/>
    </location>
</feature>
<keyword evidence="3 6" id="KW-0812">Transmembrane</keyword>
<keyword evidence="8" id="KW-1185">Reference proteome</keyword>
<dbReference type="RefSeq" id="WP_129831952.1">
    <property type="nucleotide sequence ID" value="NZ_CP035704.1"/>
</dbReference>
<evidence type="ECO:0000313" key="8">
    <source>
        <dbReference type="Proteomes" id="UP000291562"/>
    </source>
</evidence>
<dbReference type="GO" id="GO:0005886">
    <property type="term" value="C:plasma membrane"/>
    <property type="evidence" value="ECO:0007669"/>
    <property type="project" value="UniProtKB-SubCell"/>
</dbReference>
<gene>
    <name evidence="7" type="ORF">ELE36_04505</name>
</gene>
<evidence type="ECO:0000256" key="6">
    <source>
        <dbReference type="SAM" id="Phobius"/>
    </source>
</evidence>
<feature type="transmembrane region" description="Helical" evidence="6">
    <location>
        <begin position="226"/>
        <end position="249"/>
    </location>
</feature>
<dbReference type="PANTHER" id="PTHR30250">
    <property type="entry name" value="PST FAMILY PREDICTED COLANIC ACID TRANSPORTER"/>
    <property type="match status" value="1"/>
</dbReference>
<keyword evidence="5 6" id="KW-0472">Membrane</keyword>
<dbReference type="PANTHER" id="PTHR30250:SF26">
    <property type="entry name" value="PSMA PROTEIN"/>
    <property type="match status" value="1"/>
</dbReference>
<feature type="transmembrane region" description="Helical" evidence="6">
    <location>
        <begin position="337"/>
        <end position="355"/>
    </location>
</feature>
<feature type="transmembrane region" description="Helical" evidence="6">
    <location>
        <begin position="90"/>
        <end position="110"/>
    </location>
</feature>
<comment type="subcellular location">
    <subcellularLocation>
        <location evidence="1">Cell membrane</location>
        <topology evidence="1">Multi-pass membrane protein</topology>
    </subcellularLocation>
</comment>
<evidence type="ECO:0000256" key="5">
    <source>
        <dbReference type="ARBA" id="ARBA00023136"/>
    </source>
</evidence>
<evidence type="ECO:0008006" key="9">
    <source>
        <dbReference type="Google" id="ProtNLM"/>
    </source>
</evidence>
<name>A0A411HGR7_9GAMM</name>